<keyword evidence="5 10" id="KW-0479">Metal-binding</keyword>
<dbReference type="GO" id="GO:0017183">
    <property type="term" value="P:protein histidyl modification to diphthamide"/>
    <property type="evidence" value="ECO:0007669"/>
    <property type="project" value="UniProtKB-UniPathway"/>
</dbReference>
<dbReference type="Pfam" id="PF01866">
    <property type="entry name" value="Diphthamide_syn"/>
    <property type="match status" value="1"/>
</dbReference>
<dbReference type="Proteomes" id="UP000663843">
    <property type="component" value="Unassembled WGS sequence"/>
</dbReference>
<comment type="function">
    <text evidence="10">Required for the first step of diphthamide biosynthesis, a post-translational modification of histidine which occurs in elongation factor 2. DPH1 and DPH2 transfer a 3-amino-3-carboxypropyl (ACP) group from S-adenosyl-L-methionine (SAM) to a histidine residue, the reaction is assisted by a reduction system comprising DPH3 and a NADH-dependent reductase. Facilitates the reduction of the catalytic iron-sulfur cluster found in the DPH1 subunit.</text>
</comment>
<evidence type="ECO:0000256" key="1">
    <source>
        <dbReference type="ARBA" id="ARBA00001966"/>
    </source>
</evidence>
<evidence type="ECO:0000313" key="13">
    <source>
        <dbReference type="Proteomes" id="UP000663843"/>
    </source>
</evidence>
<dbReference type="InterPro" id="IPR042265">
    <property type="entry name" value="DPH1/DPH2_3"/>
</dbReference>
<feature type="compositionally biased region" description="Polar residues" evidence="11">
    <location>
        <begin position="240"/>
        <end position="250"/>
    </location>
</feature>
<dbReference type="InterPro" id="IPR010014">
    <property type="entry name" value="DHP2"/>
</dbReference>
<dbReference type="PANTHER" id="PTHR10762">
    <property type="entry name" value="DIPHTHAMIDE BIOSYNTHESIS PROTEIN"/>
    <property type="match status" value="1"/>
</dbReference>
<protein>
    <recommendedName>
        <fullName evidence="4 10">2-(3-amino-3-carboxypropyl)histidine synthase subunit 2</fullName>
    </recommendedName>
</protein>
<comment type="similarity">
    <text evidence="3 10">Belongs to the DPH1/DPH2 family. DPH2 subfamily.</text>
</comment>
<evidence type="ECO:0000256" key="6">
    <source>
        <dbReference type="ARBA" id="ARBA00023004"/>
    </source>
</evidence>
<dbReference type="InterPro" id="IPR016435">
    <property type="entry name" value="DPH1/DPH2"/>
</dbReference>
<keyword evidence="6 10" id="KW-0408">Iron</keyword>
<evidence type="ECO:0000256" key="11">
    <source>
        <dbReference type="SAM" id="MobiDB-lite"/>
    </source>
</evidence>
<dbReference type="Gene3D" id="3.40.50.11860">
    <property type="entry name" value="Diphthamide synthesis DPH1/DPH2 domain 3"/>
    <property type="match status" value="1"/>
</dbReference>
<evidence type="ECO:0000256" key="4">
    <source>
        <dbReference type="ARBA" id="ARBA00021914"/>
    </source>
</evidence>
<dbReference type="GO" id="GO:0090560">
    <property type="term" value="F:2-(3-amino-3-carboxypropyl)histidine synthase activity"/>
    <property type="evidence" value="ECO:0007669"/>
    <property type="project" value="InterPro"/>
</dbReference>
<dbReference type="Gene3D" id="3.40.50.11840">
    <property type="entry name" value="Diphthamide synthesis DPH1/DPH2 domain 1"/>
    <property type="match status" value="1"/>
</dbReference>
<dbReference type="UniPathway" id="UPA00559"/>
<dbReference type="NCBIfam" id="TIGR00322">
    <property type="entry name" value="diphth2_R"/>
    <property type="match status" value="1"/>
</dbReference>
<dbReference type="AlphaFoldDB" id="A0A8H3C0M1"/>
<comment type="subunit">
    <text evidence="8">Component of the 2-(3-amino-3-carboxypropyl)histidine synthase complex composed of DPH1, DPH2, DPH3 and a NADH-dependent reductase, predominantly CBR1.</text>
</comment>
<sequence>MSIAQAPPSGAFSTAGEEAINRPVEIRSNELTASDVRHENIDDLFEIQETVGYIIENDYKQVQGKIQRYLSLQFPDELLGISVPVYNRLKQLLGEGRNAYVLADTTYGSCCVDEVAAAHIDADVVVHYGHACLSPTSRLPVVYVFGKRPIDFQDCVNQLSLVIRTQLADAGPVKSLVLKSDVSYAYSTGEIRELLQKVFPNVEIVAPSVPTRYMPPPSASAVAPYAPADPDQPSEPISPLLSTSPATESTDPAIGSAEISLKECLILYIGGESLALTNFLLTHSLSEAMSYDPQTKLTRRETGGVNKLLMRRYAVIQKARDADVIGILVGTLGVASYLPLMAHLRRLLSKAQKKCYTISVGKLNPAKLANFMEIECFVLVACPENSVIDSKEFYRPMVTPFELEIALGADRSWTGEYILNFDQILSRQGTDDTPNAQDSDDDPDRPSFSLVTGSYRHAKRYADSKGIGGEPADSNTHAVALRNNEGALSQAVATAGSEFLHSRSFQGLEQRLGQDEPAVLEQGRSGIAKGYEDVDHAPTL</sequence>
<comment type="caution">
    <text evidence="12">The sequence shown here is derived from an EMBL/GenBank/DDBJ whole genome shotgun (WGS) entry which is preliminary data.</text>
</comment>
<gene>
    <name evidence="12" type="ORF">RDB_LOCUS104814</name>
</gene>
<comment type="subcellular location">
    <subcellularLocation>
        <location evidence="10">Cytoplasm</location>
    </subcellularLocation>
</comment>
<feature type="region of interest" description="Disordered" evidence="11">
    <location>
        <begin position="429"/>
        <end position="449"/>
    </location>
</feature>
<evidence type="ECO:0000256" key="7">
    <source>
        <dbReference type="ARBA" id="ARBA00023014"/>
    </source>
</evidence>
<name>A0A8H3C0M1_9AGAM</name>
<dbReference type="InterPro" id="IPR042263">
    <property type="entry name" value="DPH1/DPH2_1"/>
</dbReference>
<comment type="function">
    <text evidence="9">Required for the first step of diphthamide biosynthesis, a post-translational modification of histidine which occurs in elongation factor 2. DPH1 and DPH2 transfer a 3-amino-3-carboxypropyl (ACP) group from S-adenosyl-L-methionine (SAM) to a histidine residue, the reaction is assisted by a reduction system comprising DPH3 and a NADH-dependent reductase, predominantly CBR1. Facilitates the reduction of the catalytic iron-sulfur cluster found in the DPH1 subunit.</text>
</comment>
<feature type="compositionally biased region" description="Low complexity" evidence="11">
    <location>
        <begin position="220"/>
        <end position="231"/>
    </location>
</feature>
<dbReference type="GO" id="GO:0051536">
    <property type="term" value="F:iron-sulfur cluster binding"/>
    <property type="evidence" value="ECO:0007669"/>
    <property type="project" value="UniProtKB-KW"/>
</dbReference>
<reference evidence="12" key="1">
    <citation type="submission" date="2021-01" db="EMBL/GenBank/DDBJ databases">
        <authorList>
            <person name="Kaushik A."/>
        </authorList>
    </citation>
    <scope>NUCLEOTIDE SEQUENCE</scope>
    <source>
        <strain evidence="12">AG2-2IIIB</strain>
    </source>
</reference>
<dbReference type="FunFam" id="3.40.50.11840:FF:000002">
    <property type="entry name" value="2-(3-amino-3-carboxypropyl)histidine synthase subunit 2"/>
    <property type="match status" value="1"/>
</dbReference>
<feature type="compositionally biased region" description="Basic and acidic residues" evidence="11">
    <location>
        <begin position="530"/>
        <end position="540"/>
    </location>
</feature>
<evidence type="ECO:0000256" key="8">
    <source>
        <dbReference type="ARBA" id="ARBA00034128"/>
    </source>
</evidence>
<dbReference type="EMBL" id="CAJMWT010003360">
    <property type="protein sequence ID" value="CAE6469750.1"/>
    <property type="molecule type" value="Genomic_DNA"/>
</dbReference>
<dbReference type="SFLD" id="SFLDF00408">
    <property type="entry name" value="Diphthamide_biosynthesis_famil"/>
    <property type="match status" value="1"/>
</dbReference>
<keyword evidence="10" id="KW-0963">Cytoplasm</keyword>
<comment type="cofactor">
    <cofactor evidence="1">
        <name>[4Fe-4S] cluster</name>
        <dbReference type="ChEBI" id="CHEBI:49883"/>
    </cofactor>
</comment>
<dbReference type="GO" id="GO:0005737">
    <property type="term" value="C:cytoplasm"/>
    <property type="evidence" value="ECO:0007669"/>
    <property type="project" value="UniProtKB-SubCell"/>
</dbReference>
<feature type="region of interest" description="Disordered" evidence="11">
    <location>
        <begin position="220"/>
        <end position="252"/>
    </location>
</feature>
<organism evidence="12 13">
    <name type="scientific">Rhizoctonia solani</name>
    <dbReference type="NCBI Taxonomy" id="456999"/>
    <lineage>
        <taxon>Eukaryota</taxon>
        <taxon>Fungi</taxon>
        <taxon>Dikarya</taxon>
        <taxon>Basidiomycota</taxon>
        <taxon>Agaricomycotina</taxon>
        <taxon>Agaricomycetes</taxon>
        <taxon>Cantharellales</taxon>
        <taxon>Ceratobasidiaceae</taxon>
        <taxon>Rhizoctonia</taxon>
    </lineage>
</organism>
<evidence type="ECO:0000256" key="2">
    <source>
        <dbReference type="ARBA" id="ARBA00005156"/>
    </source>
</evidence>
<dbReference type="PANTHER" id="PTHR10762:SF2">
    <property type="entry name" value="2-(3-AMINO-3-CARBOXYPROPYL)HISTIDINE SYNTHASE SUBUNIT 2"/>
    <property type="match status" value="1"/>
</dbReference>
<evidence type="ECO:0000256" key="5">
    <source>
        <dbReference type="ARBA" id="ARBA00022723"/>
    </source>
</evidence>
<dbReference type="SFLD" id="SFLDG01121">
    <property type="entry name" value="Diphthamide_biosynthesis"/>
    <property type="match status" value="1"/>
</dbReference>
<dbReference type="NCBIfam" id="TIGR00272">
    <property type="entry name" value="DPH2"/>
    <property type="match status" value="1"/>
</dbReference>
<evidence type="ECO:0000313" key="12">
    <source>
        <dbReference type="EMBL" id="CAE6469750.1"/>
    </source>
</evidence>
<evidence type="ECO:0000256" key="9">
    <source>
        <dbReference type="ARBA" id="ARBA00054092"/>
    </source>
</evidence>
<evidence type="ECO:0000256" key="3">
    <source>
        <dbReference type="ARBA" id="ARBA00006179"/>
    </source>
</evidence>
<evidence type="ECO:0000256" key="10">
    <source>
        <dbReference type="RuleBase" id="RU364133"/>
    </source>
</evidence>
<dbReference type="FunFam" id="3.40.50.11860:FF:000001">
    <property type="entry name" value="2-(3-amino-3-carboxypropyl)histidine synthase subunit 2"/>
    <property type="match status" value="1"/>
</dbReference>
<dbReference type="SFLD" id="SFLDS00032">
    <property type="entry name" value="Radical_SAM_3-amino-3-carboxyp"/>
    <property type="match status" value="1"/>
</dbReference>
<accession>A0A8H3C0M1</accession>
<dbReference type="GO" id="GO:0046872">
    <property type="term" value="F:metal ion binding"/>
    <property type="evidence" value="ECO:0007669"/>
    <property type="project" value="UniProtKB-KW"/>
</dbReference>
<comment type="pathway">
    <text evidence="2 10">Protein modification; peptidyl-diphthamide biosynthesis.</text>
</comment>
<keyword evidence="7 10" id="KW-0411">Iron-sulfur</keyword>
<feature type="region of interest" description="Disordered" evidence="11">
    <location>
        <begin position="515"/>
        <end position="540"/>
    </location>
</feature>
<proteinExistence type="inferred from homology"/>